<sequence>MASSLSEEHKTGLVEMMLRPVSQFGMGFSSEQGAVKELQKTEEEVCVSLFNTGRDYWDVSNEFVDLLVCKKVYVRCGLYGDAEFPWAAELTALASSSEYTEDKSDSYGRYYFENMRIIDERRKRADEAVDAIVGLWPGKQSAAPISRESSSPSEMNAPLVIGQDVGQDLEDRNENANAESRTVSYRERDRKFNEWRKDKKVEKAERAAAIAGVSFSAIQLQFVALLSTFSSHFSKRNLDYLISSIVAVRRLS</sequence>
<comment type="caution">
    <text evidence="1">The sequence shown here is derived from an EMBL/GenBank/DDBJ whole genome shotgun (WGS) entry which is preliminary data.</text>
</comment>
<name>A0AA39U563_9PEZI</name>
<protein>
    <submittedName>
        <fullName evidence="1">Uncharacterized protein</fullName>
    </submittedName>
</protein>
<evidence type="ECO:0000313" key="1">
    <source>
        <dbReference type="EMBL" id="KAK0611190.1"/>
    </source>
</evidence>
<gene>
    <name evidence="1" type="ORF">B0T14DRAFT_323491</name>
</gene>
<reference evidence="1" key="1">
    <citation type="submission" date="2023-06" db="EMBL/GenBank/DDBJ databases">
        <title>Genome-scale phylogeny and comparative genomics of the fungal order Sordariales.</title>
        <authorList>
            <consortium name="Lawrence Berkeley National Laboratory"/>
            <person name="Hensen N."/>
            <person name="Bonometti L."/>
            <person name="Westerberg I."/>
            <person name="Brannstrom I.O."/>
            <person name="Guillou S."/>
            <person name="Cros-Aarteil S."/>
            <person name="Calhoun S."/>
            <person name="Haridas S."/>
            <person name="Kuo A."/>
            <person name="Mondo S."/>
            <person name="Pangilinan J."/>
            <person name="Riley R."/>
            <person name="Labutti K."/>
            <person name="Andreopoulos B."/>
            <person name="Lipzen A."/>
            <person name="Chen C."/>
            <person name="Yanf M."/>
            <person name="Daum C."/>
            <person name="Ng V."/>
            <person name="Clum A."/>
            <person name="Steindorff A."/>
            <person name="Ohm R."/>
            <person name="Martin F."/>
            <person name="Silar P."/>
            <person name="Natvig D."/>
            <person name="Lalanne C."/>
            <person name="Gautier V."/>
            <person name="Ament-Velasquez S.L."/>
            <person name="Kruys A."/>
            <person name="Hutchinson M.I."/>
            <person name="Powell A.J."/>
            <person name="Barry K."/>
            <person name="Miller A.N."/>
            <person name="Grigoriev I.V."/>
            <person name="Debuchy R."/>
            <person name="Gladieux P."/>
            <person name="Thoren M.H."/>
            <person name="Johannesson H."/>
        </authorList>
    </citation>
    <scope>NUCLEOTIDE SEQUENCE</scope>
    <source>
        <strain evidence="1">CBS 606.72</strain>
    </source>
</reference>
<dbReference type="Proteomes" id="UP001175000">
    <property type="component" value="Unassembled WGS sequence"/>
</dbReference>
<dbReference type="EMBL" id="JAULSU010000007">
    <property type="protein sequence ID" value="KAK0611190.1"/>
    <property type="molecule type" value="Genomic_DNA"/>
</dbReference>
<dbReference type="AlphaFoldDB" id="A0AA39U563"/>
<keyword evidence="2" id="KW-1185">Reference proteome</keyword>
<evidence type="ECO:0000313" key="2">
    <source>
        <dbReference type="Proteomes" id="UP001175000"/>
    </source>
</evidence>
<accession>A0AA39U563</accession>
<proteinExistence type="predicted"/>
<organism evidence="1 2">
    <name type="scientific">Immersiella caudata</name>
    <dbReference type="NCBI Taxonomy" id="314043"/>
    <lineage>
        <taxon>Eukaryota</taxon>
        <taxon>Fungi</taxon>
        <taxon>Dikarya</taxon>
        <taxon>Ascomycota</taxon>
        <taxon>Pezizomycotina</taxon>
        <taxon>Sordariomycetes</taxon>
        <taxon>Sordariomycetidae</taxon>
        <taxon>Sordariales</taxon>
        <taxon>Lasiosphaeriaceae</taxon>
        <taxon>Immersiella</taxon>
    </lineage>
</organism>